<dbReference type="AlphaFoldDB" id="A0AA38M945"/>
<organism evidence="1 2">
    <name type="scientific">Zophobas morio</name>
    <dbReference type="NCBI Taxonomy" id="2755281"/>
    <lineage>
        <taxon>Eukaryota</taxon>
        <taxon>Metazoa</taxon>
        <taxon>Ecdysozoa</taxon>
        <taxon>Arthropoda</taxon>
        <taxon>Hexapoda</taxon>
        <taxon>Insecta</taxon>
        <taxon>Pterygota</taxon>
        <taxon>Neoptera</taxon>
        <taxon>Endopterygota</taxon>
        <taxon>Coleoptera</taxon>
        <taxon>Polyphaga</taxon>
        <taxon>Cucujiformia</taxon>
        <taxon>Tenebrionidae</taxon>
        <taxon>Zophobas</taxon>
    </lineage>
</organism>
<comment type="caution">
    <text evidence="1">The sequence shown here is derived from an EMBL/GenBank/DDBJ whole genome shotgun (WGS) entry which is preliminary data.</text>
</comment>
<proteinExistence type="predicted"/>
<keyword evidence="2" id="KW-1185">Reference proteome</keyword>
<name>A0AA38M945_9CUCU</name>
<evidence type="ECO:0000313" key="1">
    <source>
        <dbReference type="EMBL" id="KAJ3648245.1"/>
    </source>
</evidence>
<dbReference type="EMBL" id="JALNTZ010000006">
    <property type="protein sequence ID" value="KAJ3648245.1"/>
    <property type="molecule type" value="Genomic_DNA"/>
</dbReference>
<sequence length="89" mass="10243">MDERGRRRLRRTVLIRAEGYGLIDVAGRTRKRHLLPLKKAGFTPGRRRRGLDVRFRRGMMDGGAKCIGFEEEFAQCSWVIEKCGFCLGT</sequence>
<reference evidence="1" key="1">
    <citation type="journal article" date="2023" name="G3 (Bethesda)">
        <title>Whole genome assemblies of Zophobas morio and Tenebrio molitor.</title>
        <authorList>
            <person name="Kaur S."/>
            <person name="Stinson S.A."/>
            <person name="diCenzo G.C."/>
        </authorList>
    </citation>
    <scope>NUCLEOTIDE SEQUENCE</scope>
    <source>
        <strain evidence="1">QUZm001</strain>
    </source>
</reference>
<dbReference type="Proteomes" id="UP001168821">
    <property type="component" value="Unassembled WGS sequence"/>
</dbReference>
<evidence type="ECO:0000313" key="2">
    <source>
        <dbReference type="Proteomes" id="UP001168821"/>
    </source>
</evidence>
<gene>
    <name evidence="1" type="ORF">Zmor_020063</name>
</gene>
<protein>
    <submittedName>
        <fullName evidence="1">Uncharacterized protein</fullName>
    </submittedName>
</protein>
<accession>A0AA38M945</accession>